<accession>A0A9N9IFD8</accession>
<protein>
    <submittedName>
        <fullName evidence="1">2042_t:CDS:1</fullName>
    </submittedName>
</protein>
<feature type="non-terminal residue" evidence="1">
    <location>
        <position position="1"/>
    </location>
</feature>
<dbReference type="AlphaFoldDB" id="A0A9N9IFD8"/>
<reference evidence="1" key="1">
    <citation type="submission" date="2021-06" db="EMBL/GenBank/DDBJ databases">
        <authorList>
            <person name="Kallberg Y."/>
            <person name="Tangrot J."/>
            <person name="Rosling A."/>
        </authorList>
    </citation>
    <scope>NUCLEOTIDE SEQUENCE</scope>
    <source>
        <strain evidence="1">FL130A</strain>
    </source>
</reference>
<proteinExistence type="predicted"/>
<sequence>SRGTFNTTRSLSVETSPEKKSGHAVTILCHVWGKKLRSCPD</sequence>
<dbReference type="EMBL" id="CAJVPS010031765">
    <property type="protein sequence ID" value="CAG8733826.1"/>
    <property type="molecule type" value="Genomic_DNA"/>
</dbReference>
<name>A0A9N9IFD8_9GLOM</name>
<keyword evidence="2" id="KW-1185">Reference proteome</keyword>
<evidence type="ECO:0000313" key="2">
    <source>
        <dbReference type="Proteomes" id="UP000789508"/>
    </source>
</evidence>
<dbReference type="Proteomes" id="UP000789508">
    <property type="component" value="Unassembled WGS sequence"/>
</dbReference>
<comment type="caution">
    <text evidence="1">The sequence shown here is derived from an EMBL/GenBank/DDBJ whole genome shotgun (WGS) entry which is preliminary data.</text>
</comment>
<gene>
    <name evidence="1" type="ORF">ALEPTO_LOCUS12716</name>
</gene>
<evidence type="ECO:0000313" key="1">
    <source>
        <dbReference type="EMBL" id="CAG8733826.1"/>
    </source>
</evidence>
<organism evidence="1 2">
    <name type="scientific">Ambispora leptoticha</name>
    <dbReference type="NCBI Taxonomy" id="144679"/>
    <lineage>
        <taxon>Eukaryota</taxon>
        <taxon>Fungi</taxon>
        <taxon>Fungi incertae sedis</taxon>
        <taxon>Mucoromycota</taxon>
        <taxon>Glomeromycotina</taxon>
        <taxon>Glomeromycetes</taxon>
        <taxon>Archaeosporales</taxon>
        <taxon>Ambisporaceae</taxon>
        <taxon>Ambispora</taxon>
    </lineage>
</organism>